<dbReference type="AlphaFoldDB" id="A0A3R7MKZ3"/>
<proteinExistence type="predicted"/>
<protein>
    <submittedName>
        <fullName evidence="1">Uncharacterized protein</fullName>
    </submittedName>
</protein>
<dbReference type="Proteomes" id="UP000283509">
    <property type="component" value="Unassembled WGS sequence"/>
</dbReference>
<comment type="caution">
    <text evidence="1">The sequence shown here is derived from an EMBL/GenBank/DDBJ whole genome shotgun (WGS) entry which is preliminary data.</text>
</comment>
<dbReference type="EMBL" id="QCYY01001232">
    <property type="protein sequence ID" value="ROT79519.1"/>
    <property type="molecule type" value="Genomic_DNA"/>
</dbReference>
<accession>A0A3R7MKZ3</accession>
<organism evidence="1 2">
    <name type="scientific">Penaeus vannamei</name>
    <name type="common">Whiteleg shrimp</name>
    <name type="synonym">Litopenaeus vannamei</name>
    <dbReference type="NCBI Taxonomy" id="6689"/>
    <lineage>
        <taxon>Eukaryota</taxon>
        <taxon>Metazoa</taxon>
        <taxon>Ecdysozoa</taxon>
        <taxon>Arthropoda</taxon>
        <taxon>Crustacea</taxon>
        <taxon>Multicrustacea</taxon>
        <taxon>Malacostraca</taxon>
        <taxon>Eumalacostraca</taxon>
        <taxon>Eucarida</taxon>
        <taxon>Decapoda</taxon>
        <taxon>Dendrobranchiata</taxon>
        <taxon>Penaeoidea</taxon>
        <taxon>Penaeidae</taxon>
        <taxon>Penaeus</taxon>
    </lineage>
</organism>
<keyword evidence="2" id="KW-1185">Reference proteome</keyword>
<evidence type="ECO:0000313" key="1">
    <source>
        <dbReference type="EMBL" id="ROT79519.1"/>
    </source>
</evidence>
<name>A0A3R7MKZ3_PENVA</name>
<sequence>MPDSRLPLLRPRRPPLREAPDVLREGRQAGVVVAGVLGSPPPHPHPRPALQARTSLGRGLRAHYTHITHTSLCLALSPSEKSVYSELTLSFGNEARTGPNK</sequence>
<reference evidence="1 2" key="1">
    <citation type="submission" date="2018-04" db="EMBL/GenBank/DDBJ databases">
        <authorList>
            <person name="Zhang X."/>
            <person name="Yuan J."/>
            <person name="Li F."/>
            <person name="Xiang J."/>
        </authorList>
    </citation>
    <scope>NUCLEOTIDE SEQUENCE [LARGE SCALE GENOMIC DNA]</scope>
    <source>
        <tissue evidence="1">Muscle</tissue>
    </source>
</reference>
<gene>
    <name evidence="1" type="ORF">C7M84_001750</name>
</gene>
<reference evidence="1 2" key="2">
    <citation type="submission" date="2019-01" db="EMBL/GenBank/DDBJ databases">
        <title>The decoding of complex shrimp genome reveals the adaptation for benthos swimmer, frequently molting mechanism and breeding impact on genome.</title>
        <authorList>
            <person name="Sun Y."/>
            <person name="Gao Y."/>
            <person name="Yu Y."/>
        </authorList>
    </citation>
    <scope>NUCLEOTIDE SEQUENCE [LARGE SCALE GENOMIC DNA]</scope>
    <source>
        <tissue evidence="1">Muscle</tissue>
    </source>
</reference>
<evidence type="ECO:0000313" key="2">
    <source>
        <dbReference type="Proteomes" id="UP000283509"/>
    </source>
</evidence>